<feature type="compositionally biased region" description="Pro residues" evidence="1">
    <location>
        <begin position="252"/>
        <end position="268"/>
    </location>
</feature>
<evidence type="ECO:0000256" key="1">
    <source>
        <dbReference type="SAM" id="MobiDB-lite"/>
    </source>
</evidence>
<evidence type="ECO:0000313" key="3">
    <source>
        <dbReference type="Proteomes" id="UP000077266"/>
    </source>
</evidence>
<accession>A0A165QF35</accession>
<evidence type="ECO:0000313" key="2">
    <source>
        <dbReference type="EMBL" id="KZW03517.1"/>
    </source>
</evidence>
<feature type="compositionally biased region" description="Low complexity" evidence="1">
    <location>
        <begin position="207"/>
        <end position="251"/>
    </location>
</feature>
<dbReference type="OrthoDB" id="3016333at2759"/>
<keyword evidence="3" id="KW-1185">Reference proteome</keyword>
<reference evidence="2 3" key="1">
    <citation type="journal article" date="2016" name="Mol. Biol. Evol.">
        <title>Comparative Genomics of Early-Diverging Mushroom-Forming Fungi Provides Insights into the Origins of Lignocellulose Decay Capabilities.</title>
        <authorList>
            <person name="Nagy L.G."/>
            <person name="Riley R."/>
            <person name="Tritt A."/>
            <person name="Adam C."/>
            <person name="Daum C."/>
            <person name="Floudas D."/>
            <person name="Sun H."/>
            <person name="Yadav J.S."/>
            <person name="Pangilinan J."/>
            <person name="Larsson K.H."/>
            <person name="Matsuura K."/>
            <person name="Barry K."/>
            <person name="Labutti K."/>
            <person name="Kuo R."/>
            <person name="Ohm R.A."/>
            <person name="Bhattacharya S.S."/>
            <person name="Shirouzu T."/>
            <person name="Yoshinaga Y."/>
            <person name="Martin F.M."/>
            <person name="Grigoriev I.V."/>
            <person name="Hibbett D.S."/>
        </authorList>
    </citation>
    <scope>NUCLEOTIDE SEQUENCE [LARGE SCALE GENOMIC DNA]</scope>
    <source>
        <strain evidence="2 3">HHB12029</strain>
    </source>
</reference>
<feature type="region of interest" description="Disordered" evidence="1">
    <location>
        <begin position="196"/>
        <end position="280"/>
    </location>
</feature>
<dbReference type="Proteomes" id="UP000077266">
    <property type="component" value="Unassembled WGS sequence"/>
</dbReference>
<organism evidence="2 3">
    <name type="scientific">Exidia glandulosa HHB12029</name>
    <dbReference type="NCBI Taxonomy" id="1314781"/>
    <lineage>
        <taxon>Eukaryota</taxon>
        <taxon>Fungi</taxon>
        <taxon>Dikarya</taxon>
        <taxon>Basidiomycota</taxon>
        <taxon>Agaricomycotina</taxon>
        <taxon>Agaricomycetes</taxon>
        <taxon>Auriculariales</taxon>
        <taxon>Exidiaceae</taxon>
        <taxon>Exidia</taxon>
    </lineage>
</organism>
<dbReference type="AlphaFoldDB" id="A0A165QF35"/>
<protein>
    <submittedName>
        <fullName evidence="2">Uncharacterized protein</fullName>
    </submittedName>
</protein>
<name>A0A165QF35_EXIGL</name>
<proteinExistence type="predicted"/>
<dbReference type="EMBL" id="KV425883">
    <property type="protein sequence ID" value="KZW03517.1"/>
    <property type="molecule type" value="Genomic_DNA"/>
</dbReference>
<dbReference type="InParanoid" id="A0A165QF35"/>
<gene>
    <name evidence="2" type="ORF">EXIGLDRAFT_828401</name>
</gene>
<sequence>MPSGDTWPFVFPPTAREWKELHTRLMGWRRAAEILPIDFALRLEKPFTGDPSHAFVQEQENAELETRNTTVQPFVMALDSDHDIARPTGAASAKPFYRLYKDGTQYPRLRKATLVGDARSTARASVETLDDDTLESLSLCTNVVGDFLVMADSFDIYAYHETPLWRLAEDLAALTRWTHRALSVIRDHRLGRAATSAFPTLPPAPATAPKTPTAARLLSPPATTPATSPAPETRPTSTTAAAVLKPTTSTTAPPPTPPPTLSPVPTVTPQPTAHSTPPSRLIVRYPDYKTLINRPRPQPTTVVESLNRALRTDFVSAISYSRQGQLVLHIKTPHSADQLLSKGNIIHSTLQKLFGLNATPRPKLETGDAWTKFVVHGVPIPSPKVASSGPDIPAFLSELCSTNGIDPAVVNNIRPLCPRDDIARRFSSPAADSADSISMLLCLADDTLADRLLRYGVVWFSAQCRVVRYRPRKGSSDTAASR</sequence>